<comment type="caution">
    <text evidence="8">The sequence shown here is derived from an EMBL/GenBank/DDBJ whole genome shotgun (WGS) entry which is preliminary data.</text>
</comment>
<comment type="function">
    <text evidence="5">Catalyzes the S-adenosyl-L-methionine-dependent formation of N(1)-methyladenine at position 58 (m1A58) in tRNA.</text>
</comment>
<dbReference type="GO" id="GO:0030488">
    <property type="term" value="P:tRNA methylation"/>
    <property type="evidence" value="ECO:0007669"/>
    <property type="project" value="InterPro"/>
</dbReference>
<evidence type="ECO:0000256" key="5">
    <source>
        <dbReference type="PIRNR" id="PIRNR017269"/>
    </source>
</evidence>
<feature type="domain" description="tRNA (adenine(58)-N(1))-methyltransferase catalytic subunit TRM61 C-terminal" evidence="7">
    <location>
        <begin position="63"/>
        <end position="231"/>
    </location>
</feature>
<evidence type="ECO:0000256" key="6">
    <source>
        <dbReference type="PIRSR" id="PIRSR017269-1"/>
    </source>
</evidence>
<proteinExistence type="inferred from homology"/>
<accession>A0A7C3H021</accession>
<dbReference type="PROSITE" id="PS51620">
    <property type="entry name" value="SAM_TRM61"/>
    <property type="match status" value="1"/>
</dbReference>
<dbReference type="InterPro" id="IPR014816">
    <property type="entry name" value="tRNA_MeTrfase_Gcd14"/>
</dbReference>
<dbReference type="InterPro" id="IPR049470">
    <property type="entry name" value="TRM61_C"/>
</dbReference>
<feature type="binding site" evidence="6">
    <location>
        <position position="128"/>
    </location>
    <ligand>
        <name>S-adenosyl-L-methionine</name>
        <dbReference type="ChEBI" id="CHEBI:59789"/>
    </ligand>
</feature>
<dbReference type="GO" id="GO:0031515">
    <property type="term" value="C:tRNA (m1A) methyltransferase complex"/>
    <property type="evidence" value="ECO:0007669"/>
    <property type="project" value="UniProtKB-UniRule"/>
</dbReference>
<evidence type="ECO:0000256" key="3">
    <source>
        <dbReference type="ARBA" id="ARBA00022691"/>
    </source>
</evidence>
<dbReference type="PANTHER" id="PTHR12133">
    <property type="entry name" value="TRNA (ADENINE(58)-N(1))-METHYLTRANSFERASE"/>
    <property type="match status" value="1"/>
</dbReference>
<name>A0A7C3H021_9BACT</name>
<evidence type="ECO:0000259" key="7">
    <source>
        <dbReference type="Pfam" id="PF08704"/>
    </source>
</evidence>
<keyword evidence="1 5" id="KW-0489">Methyltransferase</keyword>
<evidence type="ECO:0000313" key="8">
    <source>
        <dbReference type="EMBL" id="HFC97086.1"/>
    </source>
</evidence>
<dbReference type="Gene3D" id="3.10.330.20">
    <property type="match status" value="1"/>
</dbReference>
<feature type="binding site" evidence="6">
    <location>
        <begin position="107"/>
        <end position="110"/>
    </location>
    <ligand>
        <name>S-adenosyl-L-methionine</name>
        <dbReference type="ChEBI" id="CHEBI:59789"/>
    </ligand>
</feature>
<comment type="subunit">
    <text evidence="5">Homotetramer composed of a dimer of dimers.</text>
</comment>
<dbReference type="PANTHER" id="PTHR12133:SF1">
    <property type="entry name" value="TRNA (ADENINE(58)-N(1))-METHYLTRANSFERASE, MITOCHONDRIAL"/>
    <property type="match status" value="1"/>
</dbReference>
<evidence type="ECO:0000256" key="1">
    <source>
        <dbReference type="ARBA" id="ARBA00022603"/>
    </source>
</evidence>
<dbReference type="Pfam" id="PF08704">
    <property type="entry name" value="GCD14"/>
    <property type="match status" value="1"/>
</dbReference>
<organism evidence="8">
    <name type="scientific">Thermosulfurimonas dismutans</name>
    <dbReference type="NCBI Taxonomy" id="999894"/>
    <lineage>
        <taxon>Bacteria</taxon>
        <taxon>Pseudomonadati</taxon>
        <taxon>Thermodesulfobacteriota</taxon>
        <taxon>Thermodesulfobacteria</taxon>
        <taxon>Thermodesulfobacteriales</taxon>
        <taxon>Thermodesulfobacteriaceae</taxon>
        <taxon>Thermosulfurimonas</taxon>
    </lineage>
</organism>
<evidence type="ECO:0000256" key="2">
    <source>
        <dbReference type="ARBA" id="ARBA00022679"/>
    </source>
</evidence>
<dbReference type="Proteomes" id="UP000886043">
    <property type="component" value="Unassembled WGS sequence"/>
</dbReference>
<dbReference type="CDD" id="cd02440">
    <property type="entry name" value="AdoMet_MTases"/>
    <property type="match status" value="1"/>
</dbReference>
<dbReference type="GO" id="GO:0160107">
    <property type="term" value="F:tRNA (adenine(58)-N1)-methyltransferase activity"/>
    <property type="evidence" value="ECO:0007669"/>
    <property type="project" value="UniProtKB-EC"/>
</dbReference>
<comment type="catalytic activity">
    <reaction evidence="5">
        <text>adenosine(58) in tRNA + S-adenosyl-L-methionine = N(1)-methyladenosine(58) in tRNA + S-adenosyl-L-homocysteine + H(+)</text>
        <dbReference type="Rhea" id="RHEA:43152"/>
        <dbReference type="Rhea" id="RHEA-COMP:10365"/>
        <dbReference type="Rhea" id="RHEA-COMP:10366"/>
        <dbReference type="ChEBI" id="CHEBI:15378"/>
        <dbReference type="ChEBI" id="CHEBI:57856"/>
        <dbReference type="ChEBI" id="CHEBI:59789"/>
        <dbReference type="ChEBI" id="CHEBI:74411"/>
        <dbReference type="ChEBI" id="CHEBI:74491"/>
        <dbReference type="EC" id="2.1.1.220"/>
    </reaction>
</comment>
<dbReference type="AlphaFoldDB" id="A0A7C3H021"/>
<dbReference type="InterPro" id="IPR029063">
    <property type="entry name" value="SAM-dependent_MTases_sf"/>
</dbReference>
<dbReference type="SUPFAM" id="SSF53335">
    <property type="entry name" value="S-adenosyl-L-methionine-dependent methyltransferases"/>
    <property type="match status" value="1"/>
</dbReference>
<keyword evidence="3 5" id="KW-0949">S-adenosyl-L-methionine</keyword>
<dbReference type="EC" id="2.1.1.220" evidence="5"/>
<dbReference type="EMBL" id="DRMH01000014">
    <property type="protein sequence ID" value="HFC97086.1"/>
    <property type="molecule type" value="Genomic_DNA"/>
</dbReference>
<dbReference type="PIRSF" id="PIRSF017269">
    <property type="entry name" value="GCD14"/>
    <property type="match status" value="1"/>
</dbReference>
<keyword evidence="2 5" id="KW-0808">Transferase</keyword>
<comment type="similarity">
    <text evidence="5">Belongs to the class I-like SAM-binding methyltransferase superfamily. TRM61 family.</text>
</comment>
<protein>
    <recommendedName>
        <fullName evidence="5">tRNA (adenine(58)-N(1))-methyltransferase TrmI</fullName>
        <ecNumber evidence="5">2.1.1.220</ecNumber>
    </recommendedName>
</protein>
<gene>
    <name evidence="8" type="ORF">ENJ40_01325</name>
</gene>
<evidence type="ECO:0000256" key="4">
    <source>
        <dbReference type="ARBA" id="ARBA00022694"/>
    </source>
</evidence>
<feature type="binding site" evidence="6">
    <location>
        <position position="172"/>
    </location>
    <ligand>
        <name>S-adenosyl-L-methionine</name>
        <dbReference type="ChEBI" id="CHEBI:59789"/>
    </ligand>
</feature>
<sequence length="257" mass="29055">MTERIREGDLILLLSGDGNTYLLRVEDRPFHTHRDYVKLADLVGQPYGTRLTGVHGTPFYALRPVIHDYLMKLKRATQIIYPKEIGIILLKLDVGPGKTIVECGTGSGALTMALARAVGPEGRVITYEKEDRFRQLARENLKRVGLEGRVVFKGSAEPGFEEEEEADAVFLDVREPWDLLDTAWRALKGGAPFGALVPTTNQVSRLLQALGELPFVALEVQEVLQRFYKLNPERLRPEDRMVAHTGYLIFARKVWER</sequence>
<keyword evidence="4 5" id="KW-0819">tRNA processing</keyword>
<reference evidence="8" key="1">
    <citation type="journal article" date="2020" name="mSystems">
        <title>Genome- and Community-Level Interaction Insights into Carbon Utilization and Element Cycling Functions of Hydrothermarchaeota in Hydrothermal Sediment.</title>
        <authorList>
            <person name="Zhou Z."/>
            <person name="Liu Y."/>
            <person name="Xu W."/>
            <person name="Pan J."/>
            <person name="Luo Z.H."/>
            <person name="Li M."/>
        </authorList>
    </citation>
    <scope>NUCLEOTIDE SEQUENCE [LARGE SCALE GENOMIC DNA]</scope>
    <source>
        <strain evidence="8">HyVt-483</strain>
    </source>
</reference>
<dbReference type="Gene3D" id="3.40.50.150">
    <property type="entry name" value="Vaccinia Virus protein VP39"/>
    <property type="match status" value="1"/>
</dbReference>